<feature type="repeat" description="ANK" evidence="3">
    <location>
        <begin position="121"/>
        <end position="153"/>
    </location>
</feature>
<dbReference type="PANTHER" id="PTHR24198:SF165">
    <property type="entry name" value="ANKYRIN REPEAT-CONTAINING PROTEIN-RELATED"/>
    <property type="match status" value="1"/>
</dbReference>
<evidence type="ECO:0000313" key="4">
    <source>
        <dbReference type="EMBL" id="CAH1187371.1"/>
    </source>
</evidence>
<evidence type="ECO:0000313" key="5">
    <source>
        <dbReference type="Proteomes" id="UP001153712"/>
    </source>
</evidence>
<feature type="repeat" description="ANK" evidence="3">
    <location>
        <begin position="88"/>
        <end position="120"/>
    </location>
</feature>
<dbReference type="PROSITE" id="PS50088">
    <property type="entry name" value="ANK_REPEAT"/>
    <property type="match status" value="2"/>
</dbReference>
<dbReference type="PANTHER" id="PTHR24198">
    <property type="entry name" value="ANKYRIN REPEAT AND PROTEIN KINASE DOMAIN-CONTAINING PROTEIN"/>
    <property type="match status" value="1"/>
</dbReference>
<dbReference type="Pfam" id="PF12796">
    <property type="entry name" value="Ank_2"/>
    <property type="match status" value="2"/>
</dbReference>
<dbReference type="SUPFAM" id="SSF48403">
    <property type="entry name" value="Ankyrin repeat"/>
    <property type="match status" value="1"/>
</dbReference>
<keyword evidence="1" id="KW-0677">Repeat</keyword>
<dbReference type="AlphaFoldDB" id="A0A9P0GTZ4"/>
<dbReference type="SMART" id="SM00248">
    <property type="entry name" value="ANK"/>
    <property type="match status" value="5"/>
</dbReference>
<reference evidence="4" key="1">
    <citation type="submission" date="2022-01" db="EMBL/GenBank/DDBJ databases">
        <authorList>
            <person name="King R."/>
        </authorList>
    </citation>
    <scope>NUCLEOTIDE SEQUENCE</scope>
</reference>
<evidence type="ECO:0000256" key="2">
    <source>
        <dbReference type="ARBA" id="ARBA00023043"/>
    </source>
</evidence>
<dbReference type="PROSITE" id="PS50297">
    <property type="entry name" value="ANK_REP_REGION"/>
    <property type="match status" value="2"/>
</dbReference>
<sequence length="304" mass="34208">MKIFDFYTSPPSPHSTPPLPLLNQKFIQAVIQSNIPQMTECLDLGVDPNLLIEDGDAALHVSSDKCDYKMLDLLLNRPTTDLNLKNDLELTPLAVASKGNCREIAHLLLRAGADPDAQDKDGYTALHYACFAGNMGLVVDLVEAEADVNCANVFDMTPLAVAVLDVPSISIAKYLMLKGASSEAGRKQFPLLLECAFICHTYKQLNMFKLLISNGMDHHQVHPIENRNCLHYAAITGYLPLAEYLIKLNNVERDLFVRDATGRTPMDLTLDHGNYLIFHLYKFAYLKRQIRDRDRSIHRYQPHE</sequence>
<organism evidence="4 5">
    <name type="scientific">Phyllotreta striolata</name>
    <name type="common">Striped flea beetle</name>
    <name type="synonym">Crioceris striolata</name>
    <dbReference type="NCBI Taxonomy" id="444603"/>
    <lineage>
        <taxon>Eukaryota</taxon>
        <taxon>Metazoa</taxon>
        <taxon>Ecdysozoa</taxon>
        <taxon>Arthropoda</taxon>
        <taxon>Hexapoda</taxon>
        <taxon>Insecta</taxon>
        <taxon>Pterygota</taxon>
        <taxon>Neoptera</taxon>
        <taxon>Endopterygota</taxon>
        <taxon>Coleoptera</taxon>
        <taxon>Polyphaga</taxon>
        <taxon>Cucujiformia</taxon>
        <taxon>Chrysomeloidea</taxon>
        <taxon>Chrysomelidae</taxon>
        <taxon>Galerucinae</taxon>
        <taxon>Alticini</taxon>
        <taxon>Phyllotreta</taxon>
    </lineage>
</organism>
<dbReference type="InterPro" id="IPR002110">
    <property type="entry name" value="Ankyrin_rpt"/>
</dbReference>
<accession>A0A9P0GTZ4</accession>
<dbReference type="InterPro" id="IPR036770">
    <property type="entry name" value="Ankyrin_rpt-contain_sf"/>
</dbReference>
<evidence type="ECO:0000256" key="1">
    <source>
        <dbReference type="ARBA" id="ARBA00022737"/>
    </source>
</evidence>
<evidence type="ECO:0000256" key="3">
    <source>
        <dbReference type="PROSITE-ProRule" id="PRU00023"/>
    </source>
</evidence>
<gene>
    <name evidence="4" type="ORF">PHYEVI_LOCUS10467</name>
</gene>
<protein>
    <submittedName>
        <fullName evidence="4">Uncharacterized protein</fullName>
    </submittedName>
</protein>
<dbReference type="Gene3D" id="1.25.40.20">
    <property type="entry name" value="Ankyrin repeat-containing domain"/>
    <property type="match status" value="3"/>
</dbReference>
<dbReference type="EMBL" id="OU900100">
    <property type="protein sequence ID" value="CAH1187371.1"/>
    <property type="molecule type" value="Genomic_DNA"/>
</dbReference>
<dbReference type="Proteomes" id="UP001153712">
    <property type="component" value="Chromosome 7"/>
</dbReference>
<dbReference type="OrthoDB" id="9995210at2759"/>
<keyword evidence="5" id="KW-1185">Reference proteome</keyword>
<proteinExistence type="predicted"/>
<keyword evidence="2 3" id="KW-0040">ANK repeat</keyword>
<name>A0A9P0GTZ4_PHYSR</name>